<keyword evidence="4" id="KW-1185">Reference proteome</keyword>
<feature type="compositionally biased region" description="Basic and acidic residues" evidence="2">
    <location>
        <begin position="76"/>
        <end position="88"/>
    </location>
</feature>
<evidence type="ECO:0000256" key="1">
    <source>
        <dbReference type="SAM" id="Coils"/>
    </source>
</evidence>
<feature type="compositionally biased region" description="Basic and acidic residues" evidence="2">
    <location>
        <begin position="33"/>
        <end position="61"/>
    </location>
</feature>
<evidence type="ECO:0000313" key="4">
    <source>
        <dbReference type="Proteomes" id="UP000236161"/>
    </source>
</evidence>
<organism evidence="3 4">
    <name type="scientific">Apostasia shenzhenica</name>
    <dbReference type="NCBI Taxonomy" id="1088818"/>
    <lineage>
        <taxon>Eukaryota</taxon>
        <taxon>Viridiplantae</taxon>
        <taxon>Streptophyta</taxon>
        <taxon>Embryophyta</taxon>
        <taxon>Tracheophyta</taxon>
        <taxon>Spermatophyta</taxon>
        <taxon>Magnoliopsida</taxon>
        <taxon>Liliopsida</taxon>
        <taxon>Asparagales</taxon>
        <taxon>Orchidaceae</taxon>
        <taxon>Apostasioideae</taxon>
        <taxon>Apostasia</taxon>
    </lineage>
</organism>
<protein>
    <submittedName>
        <fullName evidence="3">Uncharacterized protein</fullName>
    </submittedName>
</protein>
<gene>
    <name evidence="3" type="ORF">AXF42_Ash021231</name>
</gene>
<evidence type="ECO:0000256" key="2">
    <source>
        <dbReference type="SAM" id="MobiDB-lite"/>
    </source>
</evidence>
<dbReference type="Proteomes" id="UP000236161">
    <property type="component" value="Unassembled WGS sequence"/>
</dbReference>
<reference evidence="3 4" key="1">
    <citation type="journal article" date="2017" name="Nature">
        <title>The Apostasia genome and the evolution of orchids.</title>
        <authorList>
            <person name="Zhang G.Q."/>
            <person name="Liu K.W."/>
            <person name="Li Z."/>
            <person name="Lohaus R."/>
            <person name="Hsiao Y.Y."/>
            <person name="Niu S.C."/>
            <person name="Wang J.Y."/>
            <person name="Lin Y.C."/>
            <person name="Xu Q."/>
            <person name="Chen L.J."/>
            <person name="Yoshida K."/>
            <person name="Fujiwara S."/>
            <person name="Wang Z.W."/>
            <person name="Zhang Y.Q."/>
            <person name="Mitsuda N."/>
            <person name="Wang M."/>
            <person name="Liu G.H."/>
            <person name="Pecoraro L."/>
            <person name="Huang H.X."/>
            <person name="Xiao X.J."/>
            <person name="Lin M."/>
            <person name="Wu X.Y."/>
            <person name="Wu W.L."/>
            <person name="Chen Y.Y."/>
            <person name="Chang S.B."/>
            <person name="Sakamoto S."/>
            <person name="Ohme-Takagi M."/>
            <person name="Yagi M."/>
            <person name="Zeng S.J."/>
            <person name="Shen C.Y."/>
            <person name="Yeh C.M."/>
            <person name="Luo Y.B."/>
            <person name="Tsai W.C."/>
            <person name="Van de Peer Y."/>
            <person name="Liu Z.J."/>
        </authorList>
    </citation>
    <scope>NUCLEOTIDE SEQUENCE [LARGE SCALE GENOMIC DNA]</scope>
    <source>
        <strain evidence="4">cv. Shenzhen</strain>
        <tissue evidence="3">Stem</tissue>
    </source>
</reference>
<feature type="coiled-coil region" evidence="1">
    <location>
        <begin position="213"/>
        <end position="254"/>
    </location>
</feature>
<accession>A0A2I0A589</accession>
<proteinExistence type="predicted"/>
<feature type="region of interest" description="Disordered" evidence="2">
    <location>
        <begin position="356"/>
        <end position="385"/>
    </location>
</feature>
<dbReference type="EMBL" id="KZ452019">
    <property type="protein sequence ID" value="PKA50702.1"/>
    <property type="molecule type" value="Genomic_DNA"/>
</dbReference>
<keyword evidence="1" id="KW-0175">Coiled coil</keyword>
<dbReference type="AlphaFoldDB" id="A0A2I0A589"/>
<evidence type="ECO:0000313" key="3">
    <source>
        <dbReference type="EMBL" id="PKA50702.1"/>
    </source>
</evidence>
<feature type="region of interest" description="Disordered" evidence="2">
    <location>
        <begin position="15"/>
        <end position="98"/>
    </location>
</feature>
<sequence>MICRPALGTLIPASEKKKKPFLLSLPPLDLQSDEGKEEKKKMGGEEEGSRVEEVTQGKKEGSLLTASAGTLGIEGPGDKVEEATKGKGEAFPAAPSTKTWGMLGDRLSENRQVEEKIFRNTSEVLEVVKSLKGKEDVEARYLREVRELEGALSQATKCSLSDQREQSGKMYQMEDRLASLAQVNAEWANKCEIARGEFNRNLAGVNQAHSAHVKDLQKRIKVLDDDREALREERRRLREELTKAREASSGAKEAAFEVCRREELLKSEVRSLRALVENSTGWRGRRMEDLEETVRRAVKIVGASPVGRQVQHQAVFDALLQTLVDVGTLNQENIRDPAVLPFCGPKGPDRFFDARSCPPEEIPPPKSYAGWGSWPPLRGTSVEGPATPLEARWLGWHDPPGSL</sequence>
<name>A0A2I0A589_9ASPA</name>